<evidence type="ECO:0000313" key="2">
    <source>
        <dbReference type="EMBL" id="KAF5321710.1"/>
    </source>
</evidence>
<sequence>MPPSFNIFKSSKKKAAAAAASADAASAAPRVSQDGGGAASVAGKSTMSGKLLKKSKKKNSISQSIAPTPLTAEEIELEYMSGNENGKAHIPYGAEGEHGGGVGHDMLPPHHPSLPVIRSMNGSRRAMSPYGQQEEEDDFVLVHPHRAPSGAPQAAFMGGNAGSQYAHSTRQMHPEVYDDPLMFPPTYPSQPTRYEAGLRYPKFVSSITGTPVVSQYIQPDPHHPPMPPPMAERPSRSWTPIPSVEREESPRDEVPGQADQSWVNYDEHGNANGHHDHDHPGGLLLAPSHFAGDSHDPRISTTAEGGHRLSGATLDYVDNTNAFSHQIVSRPLTGSHPSMSRSQHASGTHGEPSLYHDGDPSGDGQAMALTRRLASNPSATQSYHFAPEPGSRAGSRPGSQAESYEHENEHEHIRRVSSPTTILPRKPLQSHPSQSQSHSRSHGSMGAHSQFHTMHDPEHSILPHPGGQHTLRSSHSMARSHATGHGSHAPNGFEHHEFEHPYEDEMHHVMPSNHSVARSHATQAASQMRGVEPDYERAPGSHFMPSRHSTARSHATGAASQGHGMQHERAPSVHTILLSNHSMARSHATGAASQGHDVGEHMAPIHHIIPSNQSMAARSHVTGAASHEHDMAQEHAANPHIQPSNHSMAAKSRRTAHGSQASRAPGKSSDRLSVAHANVVVPSKPISSRPSLASKQSARGGPSRNGTVALRGKENQSQKIQSQSSRSIVRSPPMTRGRWIPGSRSVSRDRSRSPYASSFRRRRRSVSSDTRSISPAHSRAMRRPPMRRRRSTSSRTRSASPVRSRARTSSMRQPPPPTSIRSGYAKPHNMAPPTIVQLTDRPSRHTNSGSWGDTTPVETRPARRTLAPSAIEPGIIEQEYWDDKEVVLDIYHYIVPIGVKVMFQDQEGNMILRMAKTGKVLTSAAVPQRCAPIVVHDANGRELYRSTSVKGPSPSAGDIRGGKFTRRHDSPAGAHLTKTIMIDETGKQIVL</sequence>
<name>A0A8H5BE73_9AGAR</name>
<feature type="region of interest" description="Disordered" evidence="1">
    <location>
        <begin position="945"/>
        <end position="970"/>
    </location>
</feature>
<feature type="compositionally biased region" description="Basic and acidic residues" evidence="1">
    <location>
        <begin position="265"/>
        <end position="280"/>
    </location>
</feature>
<feature type="region of interest" description="Disordered" evidence="1">
    <location>
        <begin position="330"/>
        <end position="495"/>
    </location>
</feature>
<protein>
    <submittedName>
        <fullName evidence="2">Uncharacterized protein</fullName>
    </submittedName>
</protein>
<feature type="region of interest" description="Disordered" evidence="1">
    <location>
        <begin position="18"/>
        <end position="71"/>
    </location>
</feature>
<feature type="region of interest" description="Disordered" evidence="1">
    <location>
        <begin position="217"/>
        <end position="306"/>
    </location>
</feature>
<feature type="compositionally biased region" description="Low complexity" evidence="1">
    <location>
        <begin position="429"/>
        <end position="444"/>
    </location>
</feature>
<dbReference type="Proteomes" id="UP000567179">
    <property type="component" value="Unassembled WGS sequence"/>
</dbReference>
<feature type="compositionally biased region" description="Polar residues" evidence="1">
    <location>
        <begin position="845"/>
        <end position="857"/>
    </location>
</feature>
<evidence type="ECO:0000313" key="3">
    <source>
        <dbReference type="Proteomes" id="UP000567179"/>
    </source>
</evidence>
<proteinExistence type="predicted"/>
<feature type="compositionally biased region" description="Low complexity" evidence="1">
    <location>
        <begin position="717"/>
        <end position="731"/>
    </location>
</feature>
<comment type="caution">
    <text evidence="2">The sequence shown here is derived from an EMBL/GenBank/DDBJ whole genome shotgun (WGS) entry which is preliminary data.</text>
</comment>
<feature type="region of interest" description="Disordered" evidence="1">
    <location>
        <begin position="517"/>
        <end position="540"/>
    </location>
</feature>
<keyword evidence="3" id="KW-1185">Reference proteome</keyword>
<gene>
    <name evidence="2" type="ORF">D9619_000442</name>
</gene>
<feature type="compositionally biased region" description="Polar residues" evidence="1">
    <location>
        <begin position="517"/>
        <end position="526"/>
    </location>
</feature>
<reference evidence="2 3" key="1">
    <citation type="journal article" date="2020" name="ISME J.">
        <title>Uncovering the hidden diversity of litter-decomposition mechanisms in mushroom-forming fungi.</title>
        <authorList>
            <person name="Floudas D."/>
            <person name="Bentzer J."/>
            <person name="Ahren D."/>
            <person name="Johansson T."/>
            <person name="Persson P."/>
            <person name="Tunlid A."/>
        </authorList>
    </citation>
    <scope>NUCLEOTIDE SEQUENCE [LARGE SCALE GENOMIC DNA]</scope>
    <source>
        <strain evidence="2 3">CBS 101986</strain>
    </source>
</reference>
<feature type="compositionally biased region" description="Low complexity" evidence="1">
    <location>
        <begin position="18"/>
        <end position="28"/>
    </location>
</feature>
<dbReference type="OrthoDB" id="3240950at2759"/>
<feature type="region of interest" description="Disordered" evidence="1">
    <location>
        <begin position="614"/>
        <end position="860"/>
    </location>
</feature>
<dbReference type="AlphaFoldDB" id="A0A8H5BE73"/>
<accession>A0A8H5BE73</accession>
<feature type="compositionally biased region" description="Polar residues" evidence="1">
    <location>
        <begin position="685"/>
        <end position="697"/>
    </location>
</feature>
<dbReference type="EMBL" id="JAACJJ010000028">
    <property type="protein sequence ID" value="KAF5321710.1"/>
    <property type="molecule type" value="Genomic_DNA"/>
</dbReference>
<evidence type="ECO:0000256" key="1">
    <source>
        <dbReference type="SAM" id="MobiDB-lite"/>
    </source>
</evidence>
<feature type="compositionally biased region" description="Basic and acidic residues" evidence="1">
    <location>
        <begin position="403"/>
        <end position="414"/>
    </location>
</feature>
<feature type="compositionally biased region" description="Low complexity" evidence="1">
    <location>
        <begin position="793"/>
        <end position="810"/>
    </location>
</feature>
<feature type="compositionally biased region" description="Polar residues" evidence="1">
    <location>
        <begin position="373"/>
        <end position="383"/>
    </location>
</feature>
<feature type="compositionally biased region" description="Polar residues" evidence="1">
    <location>
        <begin position="335"/>
        <end position="346"/>
    </location>
</feature>
<organism evidence="2 3">
    <name type="scientific">Psilocybe cf. subviscida</name>
    <dbReference type="NCBI Taxonomy" id="2480587"/>
    <lineage>
        <taxon>Eukaryota</taxon>
        <taxon>Fungi</taxon>
        <taxon>Dikarya</taxon>
        <taxon>Basidiomycota</taxon>
        <taxon>Agaricomycotina</taxon>
        <taxon>Agaricomycetes</taxon>
        <taxon>Agaricomycetidae</taxon>
        <taxon>Agaricales</taxon>
        <taxon>Agaricineae</taxon>
        <taxon>Strophariaceae</taxon>
        <taxon>Psilocybe</taxon>
    </lineage>
</organism>
<feature type="compositionally biased region" description="Basic residues" evidence="1">
    <location>
        <begin position="779"/>
        <end position="792"/>
    </location>
</feature>
<feature type="compositionally biased region" description="Basic and acidic residues" evidence="1">
    <location>
        <begin position="244"/>
        <end position="254"/>
    </location>
</feature>